<dbReference type="NCBIfam" id="TIGR04183">
    <property type="entry name" value="Por_Secre_tail"/>
    <property type="match status" value="1"/>
</dbReference>
<dbReference type="SUPFAM" id="SSF50998">
    <property type="entry name" value="Quinoprotein alcohol dehydrogenase-like"/>
    <property type="match status" value="1"/>
</dbReference>
<dbReference type="SMART" id="SM00191">
    <property type="entry name" value="Int_alpha"/>
    <property type="match status" value="3"/>
</dbReference>
<dbReference type="PANTHER" id="PTHR21419">
    <property type="match status" value="1"/>
</dbReference>
<evidence type="ECO:0000313" key="7">
    <source>
        <dbReference type="EMBL" id="KPJ72832.1"/>
    </source>
</evidence>
<organism evidence="7 8">
    <name type="scientific">candidate division TA06 bacterium DG_78</name>
    <dbReference type="NCBI Taxonomy" id="1703772"/>
    <lineage>
        <taxon>Bacteria</taxon>
        <taxon>Bacteria division TA06</taxon>
    </lineage>
</organism>
<evidence type="ECO:0000256" key="1">
    <source>
        <dbReference type="ARBA" id="ARBA00004167"/>
    </source>
</evidence>
<evidence type="ECO:0000256" key="3">
    <source>
        <dbReference type="ARBA" id="ARBA00022989"/>
    </source>
</evidence>
<feature type="domain" description="Pyrrolo-quinoline quinone repeat" evidence="6">
    <location>
        <begin position="546"/>
        <end position="859"/>
    </location>
</feature>
<dbReference type="Gene3D" id="2.60.40.4070">
    <property type="match status" value="1"/>
</dbReference>
<comment type="caution">
    <text evidence="7">The sequence shown here is derived from an EMBL/GenBank/DDBJ whole genome shotgun (WGS) entry which is preliminary data.</text>
</comment>
<dbReference type="InterPro" id="IPR011047">
    <property type="entry name" value="Quinoprotein_ADH-like_sf"/>
</dbReference>
<dbReference type="InterPro" id="IPR015943">
    <property type="entry name" value="WD40/YVTN_repeat-like_dom_sf"/>
</dbReference>
<evidence type="ECO:0000313" key="8">
    <source>
        <dbReference type="Proteomes" id="UP000051012"/>
    </source>
</evidence>
<dbReference type="InterPro" id="IPR038765">
    <property type="entry name" value="Papain-like_cys_pep_sf"/>
</dbReference>
<dbReference type="InterPro" id="IPR000668">
    <property type="entry name" value="Peptidase_C1A_C"/>
</dbReference>
<dbReference type="Gene3D" id="3.90.70.10">
    <property type="entry name" value="Cysteine proteinases"/>
    <property type="match status" value="1"/>
</dbReference>
<dbReference type="AlphaFoldDB" id="A0A0S7YDQ9"/>
<dbReference type="Gene3D" id="2.130.10.10">
    <property type="entry name" value="YVTN repeat-like/Quinoprotein amine dehydrogenase"/>
    <property type="match status" value="2"/>
</dbReference>
<dbReference type="InterPro" id="IPR018391">
    <property type="entry name" value="PQQ_b-propeller_rpt"/>
</dbReference>
<name>A0A0S7YDQ9_UNCT6</name>
<gene>
    <name evidence="7" type="ORF">AMJ52_04995</name>
</gene>
<dbReference type="Proteomes" id="UP000051012">
    <property type="component" value="Unassembled WGS sequence"/>
</dbReference>
<dbReference type="PATRIC" id="fig|1703772.3.peg.1592"/>
<dbReference type="SMART" id="SM00564">
    <property type="entry name" value="PQQ"/>
    <property type="match status" value="7"/>
</dbReference>
<dbReference type="GO" id="GO:0006508">
    <property type="term" value="P:proteolysis"/>
    <property type="evidence" value="ECO:0007669"/>
    <property type="project" value="InterPro"/>
</dbReference>
<accession>A0A0S7YDQ9</accession>
<evidence type="ECO:0000259" key="6">
    <source>
        <dbReference type="Pfam" id="PF13570"/>
    </source>
</evidence>
<evidence type="ECO:0008006" key="9">
    <source>
        <dbReference type="Google" id="ProtNLM"/>
    </source>
</evidence>
<dbReference type="Pfam" id="PF00112">
    <property type="entry name" value="Peptidase_C1"/>
    <property type="match status" value="1"/>
</dbReference>
<protein>
    <recommendedName>
        <fullName evidence="9">Peptidase C1A papain C-terminal domain-containing protein</fullName>
    </recommendedName>
</protein>
<proteinExistence type="predicted"/>
<keyword evidence="4" id="KW-0472">Membrane</keyword>
<sequence length="913" mass="98917">MRRLIVLIITLGSVFVWSQTIANSEEHGLGLLYEDLSTIPWFIEAKYDPLRLDPPPSVDHSADMPPVGSQGGQGSCVAWGVGYYYKTYQEWVERNWSLADQNHQCSPAFMYNLINGGADHGAGFSDACKVLVDHGCAPWSDFPYNQGNYTNWPSESAWVNALPFRSYQPYFVNCSNDEGVLTLKQHLADGDNAVLGINVYANFDNINNFDTTYCVADKYGTNRGGHAVCIVGYDDNKMTNDGPGAFRLVNSWGTGWGNQGYWWMSYVAVKDHELSHQQACYTTDRIGYIPTLTLRFKVTHSKREWIMVMAGLGHDSSPLWMKNFFCWSMSPWQPHPFPNNNIVLDISDGIDYFDAYDTNGVFIGCLDVLPDGQTGSIQYQSSVNSEWGVFSISFETPQTIPDFGITAAVNLTLPTQQMHWPYFHCLPANTGCTELTGNMGSIELLWSYTTGGIVESSPAIGDIDGDGRLEVIVGAQNGTVYALDGENNDSLWASTIGSSINSSPCLGDIDADGMLEVVVGSSDHTVYALNGESGGELWSYPTGDIVTASPVLNDIDGDGKLEVVVGSSDHKVYALNGEDGGVLWSYTTGGIVESSPAIGDIDGDGKVEVVVGAQNGKVYALTGKYGDSLWTYTTGDEVNSSPCLGDIDADGKLEVVVGSSDHKVYALNGEDGGILWSYTTGGSVVSSPALGNIDADEMLEVFVGSQNGKVYALDGENGDSLWTYTTGDEVISSPCLGDIDADGKLEVVVGSSDHKVYALNGQDGGILWSYTTGGSIESSPALGDIDGDGELEMVIGSNDDKIYALNGTSIGITESVSAADPQNILLTQNLPNPFATKTSIYYLVTKMCHVTLKVFDVTGREVYTIINENQQPGSYQVHWDISTISEERLPNGVYLYRLETEVNTATKKMIICR</sequence>
<dbReference type="GO" id="GO:0016020">
    <property type="term" value="C:membrane"/>
    <property type="evidence" value="ECO:0007669"/>
    <property type="project" value="UniProtKB-SubCell"/>
</dbReference>
<evidence type="ECO:0000259" key="5">
    <source>
        <dbReference type="Pfam" id="PF00112"/>
    </source>
</evidence>
<dbReference type="Pfam" id="PF13570">
    <property type="entry name" value="Beta-prop_ACSF4"/>
    <property type="match status" value="1"/>
</dbReference>
<dbReference type="InterPro" id="IPR045232">
    <property type="entry name" value="FAM234"/>
</dbReference>
<dbReference type="Pfam" id="PF13517">
    <property type="entry name" value="FG-GAP_3"/>
    <property type="match status" value="1"/>
</dbReference>
<feature type="domain" description="Peptidase C1A papain C-terminal" evidence="5">
    <location>
        <begin position="58"/>
        <end position="267"/>
    </location>
</feature>
<dbReference type="CDD" id="cd02619">
    <property type="entry name" value="Peptidase_C1"/>
    <property type="match status" value="1"/>
</dbReference>
<comment type="subcellular location">
    <subcellularLocation>
        <location evidence="1">Membrane</location>
        <topology evidence="1">Single-pass membrane protein</topology>
    </subcellularLocation>
</comment>
<evidence type="ECO:0000256" key="2">
    <source>
        <dbReference type="ARBA" id="ARBA00022692"/>
    </source>
</evidence>
<dbReference type="GO" id="GO:0008234">
    <property type="term" value="F:cysteine-type peptidase activity"/>
    <property type="evidence" value="ECO:0007669"/>
    <property type="project" value="InterPro"/>
</dbReference>
<dbReference type="PANTHER" id="PTHR21419:SF23">
    <property type="entry name" value="PROTEIN DEFECTIVE IN EXINE FORMATION 1"/>
    <property type="match status" value="1"/>
</dbReference>
<dbReference type="EMBL" id="LJNI01000053">
    <property type="protein sequence ID" value="KPJ72832.1"/>
    <property type="molecule type" value="Genomic_DNA"/>
</dbReference>
<dbReference type="InterPro" id="IPR025660">
    <property type="entry name" value="Pept_his_AS"/>
</dbReference>
<keyword evidence="3" id="KW-1133">Transmembrane helix</keyword>
<dbReference type="InterPro" id="IPR013519">
    <property type="entry name" value="Int_alpha_beta-p"/>
</dbReference>
<keyword evidence="2" id="KW-0812">Transmembrane</keyword>
<dbReference type="InterPro" id="IPR002372">
    <property type="entry name" value="PQQ_rpt_dom"/>
</dbReference>
<dbReference type="PROSITE" id="PS00639">
    <property type="entry name" value="THIOL_PROTEASE_HIS"/>
    <property type="match status" value="1"/>
</dbReference>
<dbReference type="SUPFAM" id="SSF54001">
    <property type="entry name" value="Cysteine proteinases"/>
    <property type="match status" value="1"/>
</dbReference>
<evidence type="ECO:0000256" key="4">
    <source>
        <dbReference type="ARBA" id="ARBA00023136"/>
    </source>
</evidence>
<dbReference type="Gene3D" id="2.40.128.630">
    <property type="match status" value="1"/>
</dbReference>
<reference evidence="7 8" key="1">
    <citation type="journal article" date="2015" name="Microbiome">
        <title>Genomic resolution of linkages in carbon, nitrogen, and sulfur cycling among widespread estuary sediment bacteria.</title>
        <authorList>
            <person name="Baker B.J."/>
            <person name="Lazar C.S."/>
            <person name="Teske A.P."/>
            <person name="Dick G.J."/>
        </authorList>
    </citation>
    <scope>NUCLEOTIDE SEQUENCE [LARGE SCALE GENOMIC DNA]</scope>
    <source>
        <strain evidence="7">DG_78</strain>
    </source>
</reference>
<dbReference type="InterPro" id="IPR013517">
    <property type="entry name" value="FG-GAP"/>
</dbReference>
<dbReference type="InterPro" id="IPR026444">
    <property type="entry name" value="Secre_tail"/>
</dbReference>